<dbReference type="AlphaFoldDB" id="A0A9I9CC77"/>
<dbReference type="EnsemblPlants" id="MELO3C000282.2.1">
    <property type="protein sequence ID" value="MELO3C000282.2.1"/>
    <property type="gene ID" value="MELO3C000282.2"/>
</dbReference>
<reference evidence="2" key="1">
    <citation type="submission" date="2023-03" db="UniProtKB">
        <authorList>
            <consortium name="EnsemblPlants"/>
        </authorList>
    </citation>
    <scope>IDENTIFICATION</scope>
</reference>
<feature type="signal peptide" evidence="1">
    <location>
        <begin position="1"/>
        <end position="19"/>
    </location>
</feature>
<organism evidence="2">
    <name type="scientific">Cucumis melo</name>
    <name type="common">Muskmelon</name>
    <dbReference type="NCBI Taxonomy" id="3656"/>
    <lineage>
        <taxon>Eukaryota</taxon>
        <taxon>Viridiplantae</taxon>
        <taxon>Streptophyta</taxon>
        <taxon>Embryophyta</taxon>
        <taxon>Tracheophyta</taxon>
        <taxon>Spermatophyta</taxon>
        <taxon>Magnoliopsida</taxon>
        <taxon>eudicotyledons</taxon>
        <taxon>Gunneridae</taxon>
        <taxon>Pentapetalae</taxon>
        <taxon>rosids</taxon>
        <taxon>fabids</taxon>
        <taxon>Cucurbitales</taxon>
        <taxon>Cucurbitaceae</taxon>
        <taxon>Benincaseae</taxon>
        <taxon>Cucumis</taxon>
    </lineage>
</organism>
<evidence type="ECO:0008006" key="3">
    <source>
        <dbReference type="Google" id="ProtNLM"/>
    </source>
</evidence>
<evidence type="ECO:0000256" key="1">
    <source>
        <dbReference type="SAM" id="SignalP"/>
    </source>
</evidence>
<evidence type="ECO:0000313" key="2">
    <source>
        <dbReference type="EnsemblPlants" id="MELO3C000282.2.1"/>
    </source>
</evidence>
<sequence length="49" mass="5708">MHWIFLVRCFLLLLVNVVEKPNAYLWRPTSEMTCIEKALGSTVAWPSDK</sequence>
<protein>
    <recommendedName>
        <fullName evidence="3">Transposase</fullName>
    </recommendedName>
</protein>
<accession>A0A9I9CC77</accession>
<name>A0A9I9CC77_CUCME</name>
<feature type="chain" id="PRO_5039920480" description="Transposase" evidence="1">
    <location>
        <begin position="20"/>
        <end position="49"/>
    </location>
</feature>
<keyword evidence="1" id="KW-0732">Signal</keyword>
<dbReference type="Gramene" id="MELO3C000282.2.1">
    <property type="protein sequence ID" value="MELO3C000282.2.1"/>
    <property type="gene ID" value="MELO3C000282.2"/>
</dbReference>
<proteinExistence type="predicted"/>